<dbReference type="AlphaFoldDB" id="A0AAE0ZB90"/>
<sequence>MEEYGNGWITEHSEILTTSSLICRTASSRGCFQELGSEHERQYGSDPNLARLLEQMHCSCIAEDAQSNSEIYNPFLGILVCTARLPYSLLRLGTKSISGLASLK</sequence>
<dbReference type="Proteomes" id="UP001283361">
    <property type="component" value="Unassembled WGS sequence"/>
</dbReference>
<keyword evidence="2" id="KW-1185">Reference proteome</keyword>
<protein>
    <submittedName>
        <fullName evidence="1">Uncharacterized protein</fullName>
    </submittedName>
</protein>
<organism evidence="1 2">
    <name type="scientific">Elysia crispata</name>
    <name type="common">lettuce slug</name>
    <dbReference type="NCBI Taxonomy" id="231223"/>
    <lineage>
        <taxon>Eukaryota</taxon>
        <taxon>Metazoa</taxon>
        <taxon>Spiralia</taxon>
        <taxon>Lophotrochozoa</taxon>
        <taxon>Mollusca</taxon>
        <taxon>Gastropoda</taxon>
        <taxon>Heterobranchia</taxon>
        <taxon>Euthyneura</taxon>
        <taxon>Panpulmonata</taxon>
        <taxon>Sacoglossa</taxon>
        <taxon>Placobranchoidea</taxon>
        <taxon>Plakobranchidae</taxon>
        <taxon>Elysia</taxon>
    </lineage>
</organism>
<comment type="caution">
    <text evidence="1">The sequence shown here is derived from an EMBL/GenBank/DDBJ whole genome shotgun (WGS) entry which is preliminary data.</text>
</comment>
<name>A0AAE0ZB90_9GAST</name>
<proteinExistence type="predicted"/>
<dbReference type="EMBL" id="JAWDGP010004239">
    <property type="protein sequence ID" value="KAK3766268.1"/>
    <property type="molecule type" value="Genomic_DNA"/>
</dbReference>
<evidence type="ECO:0000313" key="2">
    <source>
        <dbReference type="Proteomes" id="UP001283361"/>
    </source>
</evidence>
<reference evidence="1" key="1">
    <citation type="journal article" date="2023" name="G3 (Bethesda)">
        <title>A reference genome for the long-term kleptoplast-retaining sea slug Elysia crispata morphotype clarki.</title>
        <authorList>
            <person name="Eastman K.E."/>
            <person name="Pendleton A.L."/>
            <person name="Shaikh M.A."/>
            <person name="Suttiyut T."/>
            <person name="Ogas R."/>
            <person name="Tomko P."/>
            <person name="Gavelis G."/>
            <person name="Widhalm J.R."/>
            <person name="Wisecaver J.H."/>
        </authorList>
    </citation>
    <scope>NUCLEOTIDE SEQUENCE</scope>
    <source>
        <strain evidence="1">ECLA1</strain>
    </source>
</reference>
<gene>
    <name evidence="1" type="ORF">RRG08_044321</name>
</gene>
<evidence type="ECO:0000313" key="1">
    <source>
        <dbReference type="EMBL" id="KAK3766268.1"/>
    </source>
</evidence>
<accession>A0AAE0ZB90</accession>